<evidence type="ECO:0008006" key="3">
    <source>
        <dbReference type="Google" id="ProtNLM"/>
    </source>
</evidence>
<gene>
    <name evidence="1" type="ORF">JY651_35430</name>
</gene>
<evidence type="ECO:0000313" key="1">
    <source>
        <dbReference type="EMBL" id="QSQ20501.1"/>
    </source>
</evidence>
<keyword evidence="2" id="KW-1185">Reference proteome</keyword>
<dbReference type="InterPro" id="IPR011750">
    <property type="entry name" value="Gmx_para_CXXCG"/>
</dbReference>
<evidence type="ECO:0000313" key="2">
    <source>
        <dbReference type="Proteomes" id="UP000662747"/>
    </source>
</evidence>
<protein>
    <recommendedName>
        <fullName evidence="3">Myxococcus xanthus double-CXXCG motif paralogous family</fullName>
    </recommendedName>
</protein>
<sequence>MRFFQLQGALPSRFSWDLRTEHKWSLPGVRCPDCDEIWAGTGEAYPAADLSGLPLPDQRKFKARVEEDFDEFARMRELVRPLVPKGAPLEPGTTFGALMGRGRGHFTQLVFPVLWTLLMRREALERLQSEGLRGLMGCRTELRLRDKNPPELLELQLELRGRLHPDCLPRNLPAPCPTCGVAPFTFPKAPILDAASLPTDRDLFRLGDFPTILIGTERFAETVRRLGFEEVEFQEIPTR</sequence>
<dbReference type="Pfam" id="PF09535">
    <property type="entry name" value="Gmx_para_CXXCG"/>
    <property type="match status" value="1"/>
</dbReference>
<dbReference type="EMBL" id="CP071090">
    <property type="protein sequence ID" value="QSQ20501.1"/>
    <property type="molecule type" value="Genomic_DNA"/>
</dbReference>
<organism evidence="1 2">
    <name type="scientific">Pyxidicoccus parkwayensis</name>
    <dbReference type="NCBI Taxonomy" id="2813578"/>
    <lineage>
        <taxon>Bacteria</taxon>
        <taxon>Pseudomonadati</taxon>
        <taxon>Myxococcota</taxon>
        <taxon>Myxococcia</taxon>
        <taxon>Myxococcales</taxon>
        <taxon>Cystobacterineae</taxon>
        <taxon>Myxococcaceae</taxon>
        <taxon>Pyxidicoccus</taxon>
    </lineage>
</organism>
<accession>A0ABX7NNS3</accession>
<proteinExistence type="predicted"/>
<name>A0ABX7NNS3_9BACT</name>
<dbReference type="RefSeq" id="WP_206722081.1">
    <property type="nucleotide sequence ID" value="NZ_CP071090.1"/>
</dbReference>
<dbReference type="NCBIfam" id="TIGR02264">
    <property type="entry name" value="gmx_para_CXXCG"/>
    <property type="match status" value="1"/>
</dbReference>
<dbReference type="Proteomes" id="UP000662747">
    <property type="component" value="Chromosome"/>
</dbReference>
<reference evidence="1 2" key="1">
    <citation type="submission" date="2021-02" db="EMBL/GenBank/DDBJ databases">
        <title>De Novo genome assembly of isolated myxobacteria.</title>
        <authorList>
            <person name="Stevens D.C."/>
        </authorList>
    </citation>
    <scope>NUCLEOTIDE SEQUENCE [LARGE SCALE GENOMIC DNA]</scope>
    <source>
        <strain evidence="2">SCPEA02</strain>
    </source>
</reference>